<dbReference type="InterPro" id="IPR047187">
    <property type="entry name" value="SF1_C_Upf1"/>
</dbReference>
<evidence type="ECO:0000313" key="8">
    <source>
        <dbReference type="EMBL" id="CAB3668126.1"/>
    </source>
</evidence>
<evidence type="ECO:0000256" key="1">
    <source>
        <dbReference type="ARBA" id="ARBA00007913"/>
    </source>
</evidence>
<keyword evidence="5" id="KW-0067">ATP-binding</keyword>
<dbReference type="Proteomes" id="UP000494205">
    <property type="component" value="Unassembled WGS sequence"/>
</dbReference>
<evidence type="ECO:0000313" key="11">
    <source>
        <dbReference type="Proteomes" id="UP000494205"/>
    </source>
</evidence>
<dbReference type="Gene3D" id="3.40.50.300">
    <property type="entry name" value="P-loop containing nucleotide triphosphate hydrolases"/>
    <property type="match status" value="2"/>
</dbReference>
<dbReference type="Pfam" id="PF13087">
    <property type="entry name" value="AAA_12"/>
    <property type="match status" value="1"/>
</dbReference>
<dbReference type="SUPFAM" id="SSF56112">
    <property type="entry name" value="Protein kinase-like (PK-like)"/>
    <property type="match status" value="1"/>
</dbReference>
<dbReference type="GO" id="GO:0016787">
    <property type="term" value="F:hydrolase activity"/>
    <property type="evidence" value="ECO:0007669"/>
    <property type="project" value="UniProtKB-KW"/>
</dbReference>
<dbReference type="Proteomes" id="UP000235659">
    <property type="component" value="Unassembled WGS sequence"/>
</dbReference>
<evidence type="ECO:0000313" key="10">
    <source>
        <dbReference type="Proteomes" id="UP000235659"/>
    </source>
</evidence>
<dbReference type="RefSeq" id="WP_102634124.1">
    <property type="nucleotide sequence ID" value="NZ_CADIJZ010000006.1"/>
</dbReference>
<keyword evidence="3" id="KW-0378">Hydrolase</keyword>
<dbReference type="InterPro" id="IPR011009">
    <property type="entry name" value="Kinase-like_dom_sf"/>
</dbReference>
<reference evidence="9 10" key="1">
    <citation type="submission" date="2018-01" db="EMBL/GenBank/DDBJ databases">
        <title>Whole genome analyses suggest that Burkholderia sensu lato contains two further novel genera in the rhizoxinica-symbiotica group Mycetohabitans gen. nov., and Trinickia gen. nov.: implications for the evolution of diazotrophy and nodulation in the Burkholderiaceae.</title>
        <authorList>
            <person name="Estrada-de los Santos P."/>
            <person name="Palmer M."/>
            <person name="Chavez-Ramirez B."/>
            <person name="Beukes C."/>
            <person name="Steenkamp E.T."/>
            <person name="Hirsch A.M."/>
            <person name="Manyaka P."/>
            <person name="Maluk M."/>
            <person name="Lafos M."/>
            <person name="Crook M."/>
            <person name="Gross E."/>
            <person name="Simon M.F."/>
            <person name="Bueno dos Reis Junior F."/>
            <person name="Poole P.S."/>
            <person name="Venter S.N."/>
            <person name="James E.K."/>
        </authorList>
    </citation>
    <scope>NUCLEOTIDE SEQUENCE [LARGE SCALE GENOMIC DNA]</scope>
    <source>
        <strain evidence="9 10">WSM 3937</strain>
    </source>
</reference>
<feature type="domain" description="DNA2/NAM7 helicase-like C-terminal" evidence="7">
    <location>
        <begin position="934"/>
        <end position="1132"/>
    </location>
</feature>
<evidence type="ECO:0000256" key="5">
    <source>
        <dbReference type="ARBA" id="ARBA00022840"/>
    </source>
</evidence>
<feature type="domain" description="DNA2/NAM7 helicase helicase" evidence="6">
    <location>
        <begin position="650"/>
        <end position="851"/>
    </location>
</feature>
<evidence type="ECO:0000256" key="4">
    <source>
        <dbReference type="ARBA" id="ARBA00022806"/>
    </source>
</evidence>
<dbReference type="InterPro" id="IPR041679">
    <property type="entry name" value="DNA2/NAM7-like_C"/>
</dbReference>
<dbReference type="PANTHER" id="PTHR43788">
    <property type="entry name" value="DNA2/NAM7 HELICASE FAMILY MEMBER"/>
    <property type="match status" value="1"/>
</dbReference>
<name>A0A2N7WHV9_9BURK</name>
<organism evidence="8 11">
    <name type="scientific">Paraburkholderia rhynchosiae</name>
    <dbReference type="NCBI Taxonomy" id="487049"/>
    <lineage>
        <taxon>Bacteria</taxon>
        <taxon>Pseudomonadati</taxon>
        <taxon>Pseudomonadota</taxon>
        <taxon>Betaproteobacteria</taxon>
        <taxon>Burkholderiales</taxon>
        <taxon>Burkholderiaceae</taxon>
        <taxon>Paraburkholderia</taxon>
    </lineage>
</organism>
<dbReference type="PANTHER" id="PTHR43788:SF8">
    <property type="entry name" value="DNA-BINDING PROTEIN SMUBP-2"/>
    <property type="match status" value="1"/>
</dbReference>
<dbReference type="Pfam" id="PF13086">
    <property type="entry name" value="AAA_11"/>
    <property type="match status" value="1"/>
</dbReference>
<dbReference type="EMBL" id="PNXY01000015">
    <property type="protein sequence ID" value="PMS29010.1"/>
    <property type="molecule type" value="Genomic_DNA"/>
</dbReference>
<sequence>MPSEKNVKRNKASLDHRFEFVEDAIAPGDRAALRPAVFEVEEKTSGAERNLKLWRKTGTALDDDLRQLWLHEMRQVQRVMSYEGAREVIVDVLEFVEDKSDFGVVLERTGRPLAEMLRRASRQHWLNNLRAPRARLLFWRNVRRLVTALGIVHAQGLVHGAVGHDAVMTEGADEPDFRLGGFEWSLWLTPDATDRSHAKLGSATAERRSERYSFAEDWQSLGQMIADCLDCIVRESGDVMPAGRHSPAIELNTAERLLLLRLVRPARMDQLDAGSIGRAIDDLLANVAQSASTRAGTFILCIPSNPNVSDAVYTATDGEIPADEHRRQLDWIRADLDGGATLLVPRSFDPATDAIRLVTSTMVYRLTAFLDDGAALWDIAVCRKAELRNGTFSLGETDEHALVQTVTIVRNARDARETRDRLGADTLDWSTFASPARDAIGPDERDTVRNALLLVQTVEAVVKALEVYPVQVLATEVHKGRRSVLLRAEPGNERDRIAKRIGLTESAVALKWLFEDDRRDAEAKWQLCRAAGLGSTRTSDVVASFVEALEHRGIQAYRFEIDEDLENQGPYFLRTERDAGTEQAISRRLRNIKALDTRADLVDMLADPWRVRRSSREEFSQEARRDEAFLDLDPPKQKALIGLWSTLPSFFVVGPPGVGKTRLATEVVRRQFAHDSSTRMLITAQGHDALDNLQKKIGETLGEAGQHDVLIVRSTTSERRPTSGEEVHRTGLDYLERLSQSTLARTAPEPLRARIAELRDAAGRMERAKDTITREQRSGLGAVSHLILDAANIVISTANSSDIESLVEARQQFDWVIVEEAAKATGPELVGPLMLSGRRLLIGDHRQLPPFESERLVRILRDQSLVSEALQIAGQYVGSLLHDGELDELELIASDAAILKASADMALRLLEPFRTFVENDERRRHGNPTHRPISETLTEQRRMDPAIAEVVSHAFYGGQLQTAASRAKAAETQASPVVQLGALPRSPIVVVNFPHVSSTGRATEIERGKPRWHNPAEVEAIMNVLRHLRAHETAKPPTLAILSPYKAQVDKIQEQLSSRRSGDLQHLNHFKPVRSDGALVGTVDSFQGSEADVVILSLVRNNPRNALGFLRDRRRMNVALSRAKTQLIIVGSLDFLAEAVRAVNPDAEDHDLSFLALMAEAIRKLEDQKRNDVALARSIGPDTLKERV</sequence>
<reference evidence="8 11" key="2">
    <citation type="submission" date="2020-04" db="EMBL/GenBank/DDBJ databases">
        <authorList>
            <person name="De Canck E."/>
        </authorList>
    </citation>
    <scope>NUCLEOTIDE SEQUENCE [LARGE SCALE GENOMIC DNA]</scope>
    <source>
        <strain evidence="8 11">LMG 27174</strain>
    </source>
</reference>
<dbReference type="EMBL" id="CADIJZ010000006">
    <property type="protein sequence ID" value="CAB3668126.1"/>
    <property type="molecule type" value="Genomic_DNA"/>
</dbReference>
<dbReference type="AlphaFoldDB" id="A0A2N7WHV9"/>
<comment type="similarity">
    <text evidence="1">Belongs to the DNA2/NAM7 helicase family.</text>
</comment>
<dbReference type="SUPFAM" id="SSF52540">
    <property type="entry name" value="P-loop containing nucleoside triphosphate hydrolases"/>
    <property type="match status" value="1"/>
</dbReference>
<gene>
    <name evidence="9" type="ORF">C0Z16_21600</name>
    <name evidence="8" type="ORF">LMG27174_02001</name>
</gene>
<dbReference type="GO" id="GO:0043139">
    <property type="term" value="F:5'-3' DNA helicase activity"/>
    <property type="evidence" value="ECO:0007669"/>
    <property type="project" value="TreeGrafter"/>
</dbReference>
<dbReference type="CDD" id="cd18808">
    <property type="entry name" value="SF1_C_Upf1"/>
    <property type="match status" value="1"/>
</dbReference>
<keyword evidence="10" id="KW-1185">Reference proteome</keyword>
<protein>
    <submittedName>
        <fullName evidence="9">DNA helicase</fullName>
    </submittedName>
</protein>
<dbReference type="InterPro" id="IPR050534">
    <property type="entry name" value="Coronavir_polyprotein_1ab"/>
</dbReference>
<evidence type="ECO:0000256" key="3">
    <source>
        <dbReference type="ARBA" id="ARBA00022801"/>
    </source>
</evidence>
<evidence type="ECO:0000313" key="9">
    <source>
        <dbReference type="EMBL" id="PMS29010.1"/>
    </source>
</evidence>
<proteinExistence type="inferred from homology"/>
<evidence type="ECO:0000259" key="7">
    <source>
        <dbReference type="Pfam" id="PF13087"/>
    </source>
</evidence>
<evidence type="ECO:0000259" key="6">
    <source>
        <dbReference type="Pfam" id="PF13086"/>
    </source>
</evidence>
<dbReference type="InterPro" id="IPR027417">
    <property type="entry name" value="P-loop_NTPase"/>
</dbReference>
<dbReference type="GO" id="GO:0005524">
    <property type="term" value="F:ATP binding"/>
    <property type="evidence" value="ECO:0007669"/>
    <property type="project" value="UniProtKB-KW"/>
</dbReference>
<keyword evidence="4 9" id="KW-0347">Helicase</keyword>
<accession>A0A2N7WHV9</accession>
<dbReference type="OrthoDB" id="9757917at2"/>
<dbReference type="InterPro" id="IPR041677">
    <property type="entry name" value="DNA2/NAM7_AAA_11"/>
</dbReference>
<keyword evidence="2" id="KW-0547">Nucleotide-binding</keyword>
<evidence type="ECO:0000256" key="2">
    <source>
        <dbReference type="ARBA" id="ARBA00022741"/>
    </source>
</evidence>